<keyword evidence="1" id="KW-0472">Membrane</keyword>
<feature type="transmembrane region" description="Helical" evidence="1">
    <location>
        <begin position="40"/>
        <end position="61"/>
    </location>
</feature>
<dbReference type="SUPFAM" id="SSF53335">
    <property type="entry name" value="S-adenosyl-L-methionine-dependent methyltransferases"/>
    <property type="match status" value="1"/>
</dbReference>
<keyword evidence="1" id="KW-0812">Transmembrane</keyword>
<keyword evidence="4" id="KW-1185">Reference proteome</keyword>
<evidence type="ECO:0000259" key="2">
    <source>
        <dbReference type="Pfam" id="PF08241"/>
    </source>
</evidence>
<accession>A0ABP3CX46</accession>
<dbReference type="PANTHER" id="PTHR43591">
    <property type="entry name" value="METHYLTRANSFERASE"/>
    <property type="match status" value="1"/>
</dbReference>
<dbReference type="InterPro" id="IPR013216">
    <property type="entry name" value="Methyltransf_11"/>
</dbReference>
<dbReference type="EMBL" id="BAAACR010000017">
    <property type="protein sequence ID" value="GAA0217498.1"/>
    <property type="molecule type" value="Genomic_DNA"/>
</dbReference>
<feature type="domain" description="Methyltransferase type 11" evidence="2">
    <location>
        <begin position="94"/>
        <end position="199"/>
    </location>
</feature>
<gene>
    <name evidence="3" type="ORF">GCM10008919_20740</name>
</gene>
<feature type="transmembrane region" description="Helical" evidence="1">
    <location>
        <begin position="16"/>
        <end position="34"/>
    </location>
</feature>
<organism evidence="3 4">
    <name type="scientific">Selenomonas dianae</name>
    <dbReference type="NCBI Taxonomy" id="135079"/>
    <lineage>
        <taxon>Bacteria</taxon>
        <taxon>Bacillati</taxon>
        <taxon>Bacillota</taxon>
        <taxon>Negativicutes</taxon>
        <taxon>Selenomonadales</taxon>
        <taxon>Selenomonadaceae</taxon>
        <taxon>Selenomonas</taxon>
    </lineage>
</organism>
<evidence type="ECO:0000256" key="1">
    <source>
        <dbReference type="SAM" id="Phobius"/>
    </source>
</evidence>
<dbReference type="Proteomes" id="UP001500399">
    <property type="component" value="Unassembled WGS sequence"/>
</dbReference>
<proteinExistence type="predicted"/>
<evidence type="ECO:0000313" key="3">
    <source>
        <dbReference type="EMBL" id="GAA0217498.1"/>
    </source>
</evidence>
<dbReference type="Pfam" id="PF08241">
    <property type="entry name" value="Methyltransf_11"/>
    <property type="match status" value="1"/>
</dbReference>
<dbReference type="InterPro" id="IPR029063">
    <property type="entry name" value="SAM-dependent_MTases_sf"/>
</dbReference>
<dbReference type="Gene3D" id="3.40.50.150">
    <property type="entry name" value="Vaccinia Virus protein VP39"/>
    <property type="match status" value="1"/>
</dbReference>
<dbReference type="RefSeq" id="WP_304987591.1">
    <property type="nucleotide sequence ID" value="NZ_BAAACR010000017.1"/>
</dbReference>
<evidence type="ECO:0000313" key="4">
    <source>
        <dbReference type="Proteomes" id="UP001500399"/>
    </source>
</evidence>
<dbReference type="CDD" id="cd02440">
    <property type="entry name" value="AdoMet_MTases"/>
    <property type="match status" value="1"/>
</dbReference>
<name>A0ABP3CX46_9FIRM</name>
<sequence>MKTNYGNWISTPMMKTLVWIAGGLYVLTTLYALIYDRVTAPFFILAILSFVATVVVLYMYYCRRVFDFEGGGLMRRIHSYLLDRLPWDGIGNILEVGCGSGALSIAAAKHFPLAEIHGIDYWPPMWNYGQAQCEANAAAEGVADRCTFRHGDAAKLDFPDNHFDAVVSNFVFHEVRTQKDKFMLVEEALRVLKKGGAFALHDTFGNKDMYGDMDEFVAYLREKGIADISYLPNTERNIPMPAPVRFMMRGIGMLYGAK</sequence>
<comment type="caution">
    <text evidence="3">The sequence shown here is derived from an EMBL/GenBank/DDBJ whole genome shotgun (WGS) entry which is preliminary data.</text>
</comment>
<reference evidence="4" key="1">
    <citation type="journal article" date="2019" name="Int. J. Syst. Evol. Microbiol.">
        <title>The Global Catalogue of Microorganisms (GCM) 10K type strain sequencing project: providing services to taxonomists for standard genome sequencing and annotation.</title>
        <authorList>
            <consortium name="The Broad Institute Genomics Platform"/>
            <consortium name="The Broad Institute Genome Sequencing Center for Infectious Disease"/>
            <person name="Wu L."/>
            <person name="Ma J."/>
        </authorList>
    </citation>
    <scope>NUCLEOTIDE SEQUENCE [LARGE SCALE GENOMIC DNA]</scope>
    <source>
        <strain evidence="4">JCM 8542</strain>
    </source>
</reference>
<keyword evidence="1" id="KW-1133">Transmembrane helix</keyword>
<protein>
    <recommendedName>
        <fullName evidence="2">Methyltransferase type 11 domain-containing protein</fullName>
    </recommendedName>
</protein>